<protein>
    <submittedName>
        <fullName evidence="2">Uncharacterized protein</fullName>
    </submittedName>
</protein>
<sequence length="133" mass="15065">MDSLWFYSSVFLLQPSSKQKQSKCSEEPKLIQQQDSTETHGTSSENSCQAPRCAKEKEVMVVVMETERRAVSRSCKVSDERVNVWLKKQRRRTKVDAMPARCSPVPTMPPPDDGIAMKAHLRSWAHAVACSVR</sequence>
<organism evidence="2 3">
    <name type="scientific">Eleusine coracana subsp. coracana</name>
    <dbReference type="NCBI Taxonomy" id="191504"/>
    <lineage>
        <taxon>Eukaryota</taxon>
        <taxon>Viridiplantae</taxon>
        <taxon>Streptophyta</taxon>
        <taxon>Embryophyta</taxon>
        <taxon>Tracheophyta</taxon>
        <taxon>Spermatophyta</taxon>
        <taxon>Magnoliopsida</taxon>
        <taxon>Liliopsida</taxon>
        <taxon>Poales</taxon>
        <taxon>Poaceae</taxon>
        <taxon>PACMAD clade</taxon>
        <taxon>Chloridoideae</taxon>
        <taxon>Cynodonteae</taxon>
        <taxon>Eleusininae</taxon>
        <taxon>Eleusine</taxon>
    </lineage>
</organism>
<proteinExistence type="predicted"/>
<reference evidence="2" key="1">
    <citation type="journal article" date="2018" name="DNA Res.">
        <title>Multiple hybrid de novo genome assembly of finger millet, an orphan allotetraploid crop.</title>
        <authorList>
            <person name="Hatakeyama M."/>
            <person name="Aluri S."/>
            <person name="Balachadran M.T."/>
            <person name="Sivarajan S.R."/>
            <person name="Patrignani A."/>
            <person name="Gruter S."/>
            <person name="Poveda L."/>
            <person name="Shimizu-Inatsugi R."/>
            <person name="Baeten J."/>
            <person name="Francoijs K.J."/>
            <person name="Nataraja K.N."/>
            <person name="Reddy Y.A.N."/>
            <person name="Phadnis S."/>
            <person name="Ravikumar R.L."/>
            <person name="Schlapbach R."/>
            <person name="Sreeman S.M."/>
            <person name="Shimizu K.K."/>
        </authorList>
    </citation>
    <scope>NUCLEOTIDE SEQUENCE</scope>
</reference>
<evidence type="ECO:0000256" key="1">
    <source>
        <dbReference type="SAM" id="MobiDB-lite"/>
    </source>
</evidence>
<dbReference type="AlphaFoldDB" id="A0AAV5C3L9"/>
<evidence type="ECO:0000313" key="3">
    <source>
        <dbReference type="Proteomes" id="UP001054889"/>
    </source>
</evidence>
<feature type="compositionally biased region" description="Polar residues" evidence="1">
    <location>
        <begin position="31"/>
        <end position="49"/>
    </location>
</feature>
<comment type="caution">
    <text evidence="2">The sequence shown here is derived from an EMBL/GenBank/DDBJ whole genome shotgun (WGS) entry which is preliminary data.</text>
</comment>
<dbReference type="Proteomes" id="UP001054889">
    <property type="component" value="Unassembled WGS sequence"/>
</dbReference>
<gene>
    <name evidence="2" type="primary">ga09785</name>
    <name evidence="2" type="ORF">PR202_ga09785</name>
</gene>
<feature type="region of interest" description="Disordered" evidence="1">
    <location>
        <begin position="16"/>
        <end position="50"/>
    </location>
</feature>
<reference evidence="2" key="2">
    <citation type="submission" date="2021-12" db="EMBL/GenBank/DDBJ databases">
        <title>Resequencing data analysis of finger millet.</title>
        <authorList>
            <person name="Hatakeyama M."/>
            <person name="Aluri S."/>
            <person name="Balachadran M.T."/>
            <person name="Sivarajan S.R."/>
            <person name="Poveda L."/>
            <person name="Shimizu-Inatsugi R."/>
            <person name="Schlapbach R."/>
            <person name="Sreeman S.M."/>
            <person name="Shimizu K.K."/>
        </authorList>
    </citation>
    <scope>NUCLEOTIDE SEQUENCE</scope>
</reference>
<name>A0AAV5C3L9_ELECO</name>
<accession>A0AAV5C3L9</accession>
<evidence type="ECO:0000313" key="2">
    <source>
        <dbReference type="EMBL" id="GJM93241.1"/>
    </source>
</evidence>
<keyword evidence="3" id="KW-1185">Reference proteome</keyword>
<dbReference type="EMBL" id="BQKI01000004">
    <property type="protein sequence ID" value="GJM93241.1"/>
    <property type="molecule type" value="Genomic_DNA"/>
</dbReference>